<evidence type="ECO:0000256" key="1">
    <source>
        <dbReference type="ARBA" id="ARBA00022737"/>
    </source>
</evidence>
<dbReference type="InterPro" id="IPR009091">
    <property type="entry name" value="RCC1/BLIP-II"/>
</dbReference>
<dbReference type="Pfam" id="PF25390">
    <property type="entry name" value="WD40_RLD"/>
    <property type="match status" value="1"/>
</dbReference>
<feature type="domain" description="RCC1-like" evidence="3">
    <location>
        <begin position="8"/>
        <end position="377"/>
    </location>
</feature>
<name>A0A9Q1BG22_HOLLE</name>
<organism evidence="4 5">
    <name type="scientific">Holothuria leucospilota</name>
    <name type="common">Black long sea cucumber</name>
    <name type="synonym">Mertensiothuria leucospilota</name>
    <dbReference type="NCBI Taxonomy" id="206669"/>
    <lineage>
        <taxon>Eukaryota</taxon>
        <taxon>Metazoa</taxon>
        <taxon>Echinodermata</taxon>
        <taxon>Eleutherozoa</taxon>
        <taxon>Echinozoa</taxon>
        <taxon>Holothuroidea</taxon>
        <taxon>Aspidochirotacea</taxon>
        <taxon>Aspidochirotida</taxon>
        <taxon>Holothuriidae</taxon>
        <taxon>Holothuria</taxon>
    </lineage>
</organism>
<dbReference type="PRINTS" id="PR00633">
    <property type="entry name" value="RCCNDNSATION"/>
</dbReference>
<dbReference type="OrthoDB" id="10256179at2759"/>
<dbReference type="InterPro" id="IPR000408">
    <property type="entry name" value="Reg_chr_condens"/>
</dbReference>
<dbReference type="SUPFAM" id="SSF50985">
    <property type="entry name" value="RCC1/BLIP-II"/>
    <property type="match status" value="1"/>
</dbReference>
<evidence type="ECO:0000313" key="5">
    <source>
        <dbReference type="Proteomes" id="UP001152320"/>
    </source>
</evidence>
<dbReference type="PROSITE" id="PS50012">
    <property type="entry name" value="RCC1_3"/>
    <property type="match status" value="7"/>
</dbReference>
<feature type="repeat" description="RCC1" evidence="2">
    <location>
        <begin position="270"/>
        <end position="329"/>
    </location>
</feature>
<feature type="repeat" description="RCC1" evidence="2">
    <location>
        <begin position="330"/>
        <end position="380"/>
    </location>
</feature>
<dbReference type="EMBL" id="JAIZAY010000019">
    <property type="protein sequence ID" value="KAJ8023282.1"/>
    <property type="molecule type" value="Genomic_DNA"/>
</dbReference>
<keyword evidence="5" id="KW-1185">Reference proteome</keyword>
<dbReference type="PANTHER" id="PTHR22872">
    <property type="entry name" value="BTK-BINDING PROTEIN-RELATED"/>
    <property type="match status" value="1"/>
</dbReference>
<feature type="repeat" description="RCC1" evidence="2">
    <location>
        <begin position="56"/>
        <end position="104"/>
    </location>
</feature>
<accession>A0A9Q1BG22</accession>
<gene>
    <name evidence="4" type="ORF">HOLleu_35652</name>
</gene>
<feature type="repeat" description="RCC1" evidence="2">
    <location>
        <begin position="105"/>
        <end position="155"/>
    </location>
</feature>
<evidence type="ECO:0000313" key="4">
    <source>
        <dbReference type="EMBL" id="KAJ8023282.1"/>
    </source>
</evidence>
<protein>
    <submittedName>
        <fullName evidence="4">Secretion-regulating guanine nucleotide exchange factor</fullName>
    </submittedName>
</protein>
<feature type="repeat" description="RCC1" evidence="2">
    <location>
        <begin position="210"/>
        <end position="269"/>
    </location>
</feature>
<dbReference type="Proteomes" id="UP001152320">
    <property type="component" value="Chromosome 19"/>
</dbReference>
<dbReference type="InterPro" id="IPR058923">
    <property type="entry name" value="RCC1-like_dom"/>
</dbReference>
<dbReference type="PROSITE" id="PS00626">
    <property type="entry name" value="RCC1_2"/>
    <property type="match status" value="3"/>
</dbReference>
<feature type="repeat" description="RCC1" evidence="2">
    <location>
        <begin position="156"/>
        <end position="209"/>
    </location>
</feature>
<dbReference type="InterPro" id="IPR051625">
    <property type="entry name" value="Signaling_Regulatory_Domain"/>
</dbReference>
<reference evidence="4" key="1">
    <citation type="submission" date="2021-10" db="EMBL/GenBank/DDBJ databases">
        <title>Tropical sea cucumber genome reveals ecological adaptation and Cuvierian tubules defense mechanism.</title>
        <authorList>
            <person name="Chen T."/>
        </authorList>
    </citation>
    <scope>NUCLEOTIDE SEQUENCE</scope>
    <source>
        <strain evidence="4">Nanhai2018</strain>
        <tissue evidence="4">Muscle</tissue>
    </source>
</reference>
<dbReference type="Gene3D" id="2.130.10.30">
    <property type="entry name" value="Regulator of chromosome condensation 1/beta-lactamase-inhibitor protein II"/>
    <property type="match status" value="2"/>
</dbReference>
<keyword evidence="1" id="KW-0677">Repeat</keyword>
<evidence type="ECO:0000256" key="2">
    <source>
        <dbReference type="PROSITE-ProRule" id="PRU00235"/>
    </source>
</evidence>
<feature type="repeat" description="RCC1" evidence="2">
    <location>
        <begin position="5"/>
        <end position="55"/>
    </location>
</feature>
<dbReference type="AlphaFoldDB" id="A0A9Q1BG22"/>
<evidence type="ECO:0000259" key="3">
    <source>
        <dbReference type="Pfam" id="PF25390"/>
    </source>
</evidence>
<proteinExistence type="predicted"/>
<comment type="caution">
    <text evidence="4">The sequence shown here is derived from an EMBL/GenBank/DDBJ whole genome shotgun (WGS) entry which is preliminary data.</text>
</comment>
<sequence length="380" mass="40536">MFRKQNRIVCGANSYGQLSIGNTEDSVVPVRSSNVEGEIKQVTGGGGHTAIVTEEGKLYLCGNNNKGQLGLDSAVNLHLQCLHLPSAISKVACGWEHTLAITASGDLIAWGSNSHGQAGQEVVSSSLPIKLKGFNGQPVCDIAAGLRHSLAVTIDGLVWSWGCGKKGQLGWMEAKKGLTYSHQPQQVPGCQKAHLVAAGAYHSIMLTVDGELFCWGDNKRGQMAIEPCKDKGTFVLDRPRQLDLRPLESGHRIIAVASGWTHVLILTDGGDIYSWGRNDYGQLGRSSVCHNPDGSPRGDICWQIVKIVQLNNIKQIACGSEHNLAVTEDGVICSWGWNEHGMCGDGTTQDIPEPKTVPALTGVRGHLIGSGAGHSVVVCR</sequence>